<dbReference type="EMBL" id="JAXOVC010000001">
    <property type="protein sequence ID" value="KAK4507554.1"/>
    <property type="molecule type" value="Genomic_DNA"/>
</dbReference>
<dbReference type="Proteomes" id="UP001305779">
    <property type="component" value="Unassembled WGS sequence"/>
</dbReference>
<evidence type="ECO:0000313" key="2">
    <source>
        <dbReference type="EMBL" id="KAK4507554.1"/>
    </source>
</evidence>
<name>A0ABR0F1T6_ZASCE</name>
<feature type="compositionally biased region" description="Basic residues" evidence="1">
    <location>
        <begin position="93"/>
        <end position="105"/>
    </location>
</feature>
<proteinExistence type="predicted"/>
<keyword evidence="3" id="KW-1185">Reference proteome</keyword>
<protein>
    <submittedName>
        <fullName evidence="2">Uncharacterized protein</fullName>
    </submittedName>
</protein>
<feature type="compositionally biased region" description="Low complexity" evidence="1">
    <location>
        <begin position="58"/>
        <end position="72"/>
    </location>
</feature>
<evidence type="ECO:0000313" key="3">
    <source>
        <dbReference type="Proteomes" id="UP001305779"/>
    </source>
</evidence>
<evidence type="ECO:0000256" key="1">
    <source>
        <dbReference type="SAM" id="MobiDB-lite"/>
    </source>
</evidence>
<gene>
    <name evidence="2" type="ORF">PRZ48_001289</name>
</gene>
<sequence>MVDFSEREKELMALAWQCFEEEPKIQYAKLAEMAGMTNAGSASNAWRNIKKKLTAIAAGNGDADGAGTPKAKATPKRKKKAADSDDAEETPAKKTKATPKKKSKKAAAEEEDDDDEEAAKLKSEASESDELS</sequence>
<reference evidence="2 3" key="1">
    <citation type="journal article" date="2023" name="G3 (Bethesda)">
        <title>A chromosome-level genome assembly of Zasmidium syzygii isolated from banana leaves.</title>
        <authorList>
            <person name="van Westerhoven A.C."/>
            <person name="Mehrabi R."/>
            <person name="Talebi R."/>
            <person name="Steentjes M.B.F."/>
            <person name="Corcolon B."/>
            <person name="Chong P.A."/>
            <person name="Kema G.H.J."/>
            <person name="Seidl M.F."/>
        </authorList>
    </citation>
    <scope>NUCLEOTIDE SEQUENCE [LARGE SCALE GENOMIC DNA]</scope>
    <source>
        <strain evidence="2 3">P124</strain>
    </source>
</reference>
<comment type="caution">
    <text evidence="2">The sequence shown here is derived from an EMBL/GenBank/DDBJ whole genome shotgun (WGS) entry which is preliminary data.</text>
</comment>
<organism evidence="2 3">
    <name type="scientific">Zasmidium cellare</name>
    <name type="common">Wine cellar mold</name>
    <name type="synonym">Racodium cellare</name>
    <dbReference type="NCBI Taxonomy" id="395010"/>
    <lineage>
        <taxon>Eukaryota</taxon>
        <taxon>Fungi</taxon>
        <taxon>Dikarya</taxon>
        <taxon>Ascomycota</taxon>
        <taxon>Pezizomycotina</taxon>
        <taxon>Dothideomycetes</taxon>
        <taxon>Dothideomycetidae</taxon>
        <taxon>Mycosphaerellales</taxon>
        <taxon>Mycosphaerellaceae</taxon>
        <taxon>Zasmidium</taxon>
    </lineage>
</organism>
<accession>A0ABR0F1T6</accession>
<feature type="region of interest" description="Disordered" evidence="1">
    <location>
        <begin position="58"/>
        <end position="132"/>
    </location>
</feature>